<dbReference type="Pfam" id="PF04290">
    <property type="entry name" value="DctQ"/>
    <property type="match status" value="1"/>
</dbReference>
<keyword evidence="4" id="KW-0997">Cell inner membrane</keyword>
<evidence type="ECO:0000313" key="13">
    <source>
        <dbReference type="Proteomes" id="UP001454086"/>
    </source>
</evidence>
<keyword evidence="13" id="KW-1185">Reference proteome</keyword>
<keyword evidence="3" id="KW-1003">Cell membrane</keyword>
<dbReference type="EMBL" id="JBBMFM010000048">
    <property type="protein sequence ID" value="MEQ2426034.1"/>
    <property type="molecule type" value="Genomic_DNA"/>
</dbReference>
<dbReference type="Proteomes" id="UP001454086">
    <property type="component" value="Unassembled WGS sequence"/>
</dbReference>
<evidence type="ECO:0000256" key="7">
    <source>
        <dbReference type="ARBA" id="ARBA00023136"/>
    </source>
</evidence>
<evidence type="ECO:0000256" key="3">
    <source>
        <dbReference type="ARBA" id="ARBA00022475"/>
    </source>
</evidence>
<evidence type="ECO:0000256" key="1">
    <source>
        <dbReference type="ARBA" id="ARBA00004429"/>
    </source>
</evidence>
<dbReference type="PANTHER" id="PTHR35011:SF2">
    <property type="entry name" value="2,3-DIKETO-L-GULONATE TRAP TRANSPORTER SMALL PERMEASE PROTEIN YIAM"/>
    <property type="match status" value="1"/>
</dbReference>
<name>A0ABV1D6M2_9FIRM</name>
<evidence type="ECO:0000313" key="12">
    <source>
        <dbReference type="EMBL" id="MEQ2426034.1"/>
    </source>
</evidence>
<evidence type="ECO:0000259" key="11">
    <source>
        <dbReference type="Pfam" id="PF04290"/>
    </source>
</evidence>
<comment type="subcellular location">
    <subcellularLocation>
        <location evidence="1">Cell inner membrane</location>
        <topology evidence="1">Multi-pass membrane protein</topology>
    </subcellularLocation>
</comment>
<evidence type="ECO:0000256" key="10">
    <source>
        <dbReference type="SAM" id="Phobius"/>
    </source>
</evidence>
<evidence type="ECO:0000256" key="6">
    <source>
        <dbReference type="ARBA" id="ARBA00022989"/>
    </source>
</evidence>
<dbReference type="InterPro" id="IPR007387">
    <property type="entry name" value="TRAP_DctQ"/>
</dbReference>
<keyword evidence="6 10" id="KW-1133">Transmembrane helix</keyword>
<feature type="transmembrane region" description="Helical" evidence="10">
    <location>
        <begin position="131"/>
        <end position="151"/>
    </location>
</feature>
<gene>
    <name evidence="12" type="ORF">WMQ36_13735</name>
</gene>
<protein>
    <submittedName>
        <fullName evidence="12">TRAP transporter small permease subunit</fullName>
    </submittedName>
</protein>
<keyword evidence="2" id="KW-0813">Transport</keyword>
<keyword evidence="5 10" id="KW-0812">Transmembrane</keyword>
<comment type="caution">
    <text evidence="12">The sequence shown here is derived from an EMBL/GenBank/DDBJ whole genome shotgun (WGS) entry which is preliminary data.</text>
</comment>
<dbReference type="PANTHER" id="PTHR35011">
    <property type="entry name" value="2,3-DIKETO-L-GULONATE TRAP TRANSPORTER SMALL PERMEASE PROTEIN YIAM"/>
    <property type="match status" value="1"/>
</dbReference>
<feature type="transmembrane region" description="Helical" evidence="10">
    <location>
        <begin position="88"/>
        <end position="111"/>
    </location>
</feature>
<reference evidence="12 13" key="1">
    <citation type="submission" date="2024-03" db="EMBL/GenBank/DDBJ databases">
        <title>Human intestinal bacterial collection.</title>
        <authorList>
            <person name="Pauvert C."/>
            <person name="Hitch T.C.A."/>
            <person name="Clavel T."/>
        </authorList>
    </citation>
    <scope>NUCLEOTIDE SEQUENCE [LARGE SCALE GENOMIC DNA]</scope>
    <source>
        <strain evidence="12 13">CLA-SR-H021</strain>
    </source>
</reference>
<evidence type="ECO:0000256" key="4">
    <source>
        <dbReference type="ARBA" id="ARBA00022519"/>
    </source>
</evidence>
<evidence type="ECO:0000256" key="5">
    <source>
        <dbReference type="ARBA" id="ARBA00022692"/>
    </source>
</evidence>
<evidence type="ECO:0000256" key="9">
    <source>
        <dbReference type="SAM" id="MobiDB-lite"/>
    </source>
</evidence>
<feature type="transmembrane region" description="Helical" evidence="10">
    <location>
        <begin position="50"/>
        <end position="67"/>
    </location>
</feature>
<accession>A0ABV1D6M2</accession>
<sequence>MKSKFAKALETIEDTLINLCVVFLIIIIFIILFQIVTRRLGIATSGTEELARYCYVLFVFILWPVAARRGQDLRITVLFDLLSSKVRNGIMGIFHVFMAGYSSICIYSIYLNVSNAMNQNLRAPTNRWFQLSWFYIIICGTFVLGVSANLIRAYFLLAGRESVPTQEEQNEADMSLEAEKVVTDGNSNGKGGNA</sequence>
<feature type="transmembrane region" description="Helical" evidence="10">
    <location>
        <begin position="16"/>
        <end position="35"/>
    </location>
</feature>
<evidence type="ECO:0000256" key="2">
    <source>
        <dbReference type="ARBA" id="ARBA00022448"/>
    </source>
</evidence>
<keyword evidence="7 10" id="KW-0472">Membrane</keyword>
<feature type="domain" description="Tripartite ATP-independent periplasmic transporters DctQ component" evidence="11">
    <location>
        <begin position="27"/>
        <end position="144"/>
    </location>
</feature>
<dbReference type="InterPro" id="IPR055348">
    <property type="entry name" value="DctQ"/>
</dbReference>
<proteinExistence type="inferred from homology"/>
<comment type="similarity">
    <text evidence="8">Belongs to the TRAP transporter small permease family.</text>
</comment>
<dbReference type="RefSeq" id="WP_008719345.1">
    <property type="nucleotide sequence ID" value="NZ_JBBMFM010000048.1"/>
</dbReference>
<organism evidence="12 13">
    <name type="scientific">Enterocloster hominis</name>
    <name type="common">ex Hitch et al. 2024</name>
    <dbReference type="NCBI Taxonomy" id="1917870"/>
    <lineage>
        <taxon>Bacteria</taxon>
        <taxon>Bacillati</taxon>
        <taxon>Bacillota</taxon>
        <taxon>Clostridia</taxon>
        <taxon>Lachnospirales</taxon>
        <taxon>Lachnospiraceae</taxon>
        <taxon>Enterocloster</taxon>
    </lineage>
</organism>
<evidence type="ECO:0000256" key="8">
    <source>
        <dbReference type="ARBA" id="ARBA00038436"/>
    </source>
</evidence>
<feature type="region of interest" description="Disordered" evidence="9">
    <location>
        <begin position="168"/>
        <end position="194"/>
    </location>
</feature>